<dbReference type="Pfam" id="PF10552">
    <property type="entry name" value="ORF6C"/>
    <property type="match status" value="1"/>
</dbReference>
<name>A0A2P7UVW9_9BACL</name>
<evidence type="ECO:0000259" key="1">
    <source>
        <dbReference type="Pfam" id="PF10552"/>
    </source>
</evidence>
<proteinExistence type="predicted"/>
<keyword evidence="3" id="KW-1185">Reference proteome</keyword>
<reference evidence="2 3" key="1">
    <citation type="submission" date="2018-03" db="EMBL/GenBank/DDBJ databases">
        <title>Brevisbacillus phylogenomics.</title>
        <authorList>
            <person name="Dunlap C."/>
        </authorList>
    </citation>
    <scope>NUCLEOTIDE SEQUENCE [LARGE SCALE GENOMIC DNA]</scope>
    <source>
        <strain evidence="2 3">NRRL NRS-1210</strain>
    </source>
</reference>
<evidence type="ECO:0000313" key="3">
    <source>
        <dbReference type="Proteomes" id="UP000240419"/>
    </source>
</evidence>
<comment type="caution">
    <text evidence="2">The sequence shown here is derived from an EMBL/GenBank/DDBJ whole genome shotgun (WGS) entry which is preliminary data.</text>
</comment>
<dbReference type="EMBL" id="PXZM01000036">
    <property type="protein sequence ID" value="PSJ91079.1"/>
    <property type="molecule type" value="Genomic_DNA"/>
</dbReference>
<accession>A0A2P7UVW9</accession>
<organism evidence="2 3">
    <name type="scientific">Brevibacillus fortis</name>
    <dbReference type="NCBI Taxonomy" id="2126352"/>
    <lineage>
        <taxon>Bacteria</taxon>
        <taxon>Bacillati</taxon>
        <taxon>Bacillota</taxon>
        <taxon>Bacilli</taxon>
        <taxon>Bacillales</taxon>
        <taxon>Paenibacillaceae</taxon>
        <taxon>Brevibacillus</taxon>
    </lineage>
</organism>
<dbReference type="Proteomes" id="UP000240419">
    <property type="component" value="Unassembled WGS sequence"/>
</dbReference>
<evidence type="ECO:0000313" key="2">
    <source>
        <dbReference type="EMBL" id="PSJ91079.1"/>
    </source>
</evidence>
<dbReference type="InterPro" id="IPR018878">
    <property type="entry name" value="ORF6C_dom"/>
</dbReference>
<protein>
    <recommendedName>
        <fullName evidence="1">ORF6C domain-containing protein</fullName>
    </recommendedName>
</protein>
<gene>
    <name evidence="2" type="ORF">C7R93_20740</name>
</gene>
<feature type="domain" description="ORF6C" evidence="1">
    <location>
        <begin position="2"/>
        <end position="29"/>
    </location>
</feature>
<sequence length="33" mass="3608">MLQNAARQQVVEVLGGKDGQAYQKSSLRACQVM</sequence>
<dbReference type="AlphaFoldDB" id="A0A2P7UVW9"/>